<dbReference type="EMBL" id="JXTC01000316">
    <property type="protein sequence ID" value="PON65944.1"/>
    <property type="molecule type" value="Genomic_DNA"/>
</dbReference>
<feature type="region of interest" description="Disordered" evidence="1">
    <location>
        <begin position="14"/>
        <end position="33"/>
    </location>
</feature>
<dbReference type="Proteomes" id="UP000237000">
    <property type="component" value="Unassembled WGS sequence"/>
</dbReference>
<evidence type="ECO:0000313" key="3">
    <source>
        <dbReference type="Proteomes" id="UP000237000"/>
    </source>
</evidence>
<organism evidence="2 3">
    <name type="scientific">Trema orientale</name>
    <name type="common">Charcoal tree</name>
    <name type="synonym">Celtis orientalis</name>
    <dbReference type="NCBI Taxonomy" id="63057"/>
    <lineage>
        <taxon>Eukaryota</taxon>
        <taxon>Viridiplantae</taxon>
        <taxon>Streptophyta</taxon>
        <taxon>Embryophyta</taxon>
        <taxon>Tracheophyta</taxon>
        <taxon>Spermatophyta</taxon>
        <taxon>Magnoliopsida</taxon>
        <taxon>eudicotyledons</taxon>
        <taxon>Gunneridae</taxon>
        <taxon>Pentapetalae</taxon>
        <taxon>rosids</taxon>
        <taxon>fabids</taxon>
        <taxon>Rosales</taxon>
        <taxon>Cannabaceae</taxon>
        <taxon>Trema</taxon>
    </lineage>
</organism>
<name>A0A2P5CY25_TREOI</name>
<dbReference type="AlphaFoldDB" id="A0A2P5CY25"/>
<evidence type="ECO:0000256" key="1">
    <source>
        <dbReference type="SAM" id="MobiDB-lite"/>
    </source>
</evidence>
<dbReference type="OrthoDB" id="10377640at2759"/>
<protein>
    <submittedName>
        <fullName evidence="2">Uncharacterized protein</fullName>
    </submittedName>
</protein>
<feature type="non-terminal residue" evidence="2">
    <location>
        <position position="1"/>
    </location>
</feature>
<dbReference type="InParanoid" id="A0A2P5CY25"/>
<proteinExistence type="predicted"/>
<accession>A0A2P5CY25</accession>
<sequence>YDVSVIPLLLRSAVNPTPNPSSSSSSSSTSSFGFLSSLTSHEELLNFDFSFFDPLIRIDWNEKNQINDCILKKLEDEEI</sequence>
<feature type="compositionally biased region" description="Low complexity" evidence="1">
    <location>
        <begin position="21"/>
        <end position="33"/>
    </location>
</feature>
<gene>
    <name evidence="2" type="ORF">TorRG33x02_269430</name>
</gene>
<keyword evidence="3" id="KW-1185">Reference proteome</keyword>
<evidence type="ECO:0000313" key="2">
    <source>
        <dbReference type="EMBL" id="PON65944.1"/>
    </source>
</evidence>
<reference evidence="3" key="1">
    <citation type="submission" date="2016-06" db="EMBL/GenBank/DDBJ databases">
        <title>Parallel loss of symbiosis genes in relatives of nitrogen-fixing non-legume Parasponia.</title>
        <authorList>
            <person name="Van Velzen R."/>
            <person name="Holmer R."/>
            <person name="Bu F."/>
            <person name="Rutten L."/>
            <person name="Van Zeijl A."/>
            <person name="Liu W."/>
            <person name="Santuari L."/>
            <person name="Cao Q."/>
            <person name="Sharma T."/>
            <person name="Shen D."/>
            <person name="Roswanjaya Y."/>
            <person name="Wardhani T."/>
            <person name="Kalhor M.S."/>
            <person name="Jansen J."/>
            <person name="Van den Hoogen J."/>
            <person name="Gungor B."/>
            <person name="Hartog M."/>
            <person name="Hontelez J."/>
            <person name="Verver J."/>
            <person name="Yang W.-C."/>
            <person name="Schijlen E."/>
            <person name="Repin R."/>
            <person name="Schilthuizen M."/>
            <person name="Schranz E."/>
            <person name="Heidstra R."/>
            <person name="Miyata K."/>
            <person name="Fedorova E."/>
            <person name="Kohlen W."/>
            <person name="Bisseling T."/>
            <person name="Smit S."/>
            <person name="Geurts R."/>
        </authorList>
    </citation>
    <scope>NUCLEOTIDE SEQUENCE [LARGE SCALE GENOMIC DNA]</scope>
    <source>
        <strain evidence="3">cv. RG33-2</strain>
    </source>
</reference>
<comment type="caution">
    <text evidence="2">The sequence shown here is derived from an EMBL/GenBank/DDBJ whole genome shotgun (WGS) entry which is preliminary data.</text>
</comment>